<evidence type="ECO:0000256" key="1">
    <source>
        <dbReference type="ARBA" id="ARBA00004651"/>
    </source>
</evidence>
<evidence type="ECO:0000256" key="2">
    <source>
        <dbReference type="ARBA" id="ARBA00022475"/>
    </source>
</evidence>
<dbReference type="InterPro" id="IPR050833">
    <property type="entry name" value="Poly_Biosynth_Transport"/>
</dbReference>
<dbReference type="PANTHER" id="PTHR30250">
    <property type="entry name" value="PST FAMILY PREDICTED COLANIC ACID TRANSPORTER"/>
    <property type="match status" value="1"/>
</dbReference>
<feature type="transmembrane region" description="Helical" evidence="6">
    <location>
        <begin position="344"/>
        <end position="364"/>
    </location>
</feature>
<protein>
    <submittedName>
        <fullName evidence="7">Lipopolysaccharide biosynthesis protein</fullName>
    </submittedName>
</protein>
<name>A0ABT5YNJ2_9PROT</name>
<feature type="transmembrane region" description="Helical" evidence="6">
    <location>
        <begin position="398"/>
        <end position="421"/>
    </location>
</feature>
<feature type="transmembrane region" description="Helical" evidence="6">
    <location>
        <begin position="91"/>
        <end position="120"/>
    </location>
</feature>
<proteinExistence type="predicted"/>
<comment type="subcellular location">
    <subcellularLocation>
        <location evidence="1">Cell membrane</location>
        <topology evidence="1">Multi-pass membrane protein</topology>
    </subcellularLocation>
</comment>
<dbReference type="Proteomes" id="UP001215503">
    <property type="component" value="Unassembled WGS sequence"/>
</dbReference>
<organism evidence="7 8">
    <name type="scientific">Aquibaculum arenosum</name>
    <dbReference type="NCBI Taxonomy" id="3032591"/>
    <lineage>
        <taxon>Bacteria</taxon>
        <taxon>Pseudomonadati</taxon>
        <taxon>Pseudomonadota</taxon>
        <taxon>Alphaproteobacteria</taxon>
        <taxon>Rhodospirillales</taxon>
        <taxon>Rhodovibrionaceae</taxon>
        <taxon>Aquibaculum</taxon>
    </lineage>
</organism>
<feature type="transmembrane region" description="Helical" evidence="6">
    <location>
        <begin position="51"/>
        <end position="70"/>
    </location>
</feature>
<keyword evidence="5 6" id="KW-0472">Membrane</keyword>
<dbReference type="RefSeq" id="WP_275821592.1">
    <property type="nucleotide sequence ID" value="NZ_JARHUD010000004.1"/>
</dbReference>
<evidence type="ECO:0000313" key="7">
    <source>
        <dbReference type="EMBL" id="MDF2095814.1"/>
    </source>
</evidence>
<accession>A0ABT5YNJ2</accession>
<feature type="transmembrane region" description="Helical" evidence="6">
    <location>
        <begin position="126"/>
        <end position="148"/>
    </location>
</feature>
<feature type="transmembrane region" description="Helical" evidence="6">
    <location>
        <begin position="457"/>
        <end position="475"/>
    </location>
</feature>
<gene>
    <name evidence="7" type="ORF">P2G67_07485</name>
</gene>
<keyword evidence="8" id="KW-1185">Reference proteome</keyword>
<feature type="transmembrane region" description="Helical" evidence="6">
    <location>
        <begin position="307"/>
        <end position="332"/>
    </location>
</feature>
<keyword evidence="4 6" id="KW-1133">Transmembrane helix</keyword>
<evidence type="ECO:0000256" key="6">
    <source>
        <dbReference type="SAM" id="Phobius"/>
    </source>
</evidence>
<dbReference type="Pfam" id="PF13440">
    <property type="entry name" value="Polysacc_synt_3"/>
    <property type="match status" value="1"/>
</dbReference>
<evidence type="ECO:0000256" key="4">
    <source>
        <dbReference type="ARBA" id="ARBA00022989"/>
    </source>
</evidence>
<evidence type="ECO:0000256" key="3">
    <source>
        <dbReference type="ARBA" id="ARBA00022692"/>
    </source>
</evidence>
<reference evidence="7 8" key="1">
    <citation type="submission" date="2023-03" db="EMBL/GenBank/DDBJ databases">
        <title>Fodinicurvata sp. CAU 1616 isolated from sea sendiment.</title>
        <authorList>
            <person name="Kim W."/>
        </authorList>
    </citation>
    <scope>NUCLEOTIDE SEQUENCE [LARGE SCALE GENOMIC DNA]</scope>
    <source>
        <strain evidence="7 8">CAU 1616</strain>
    </source>
</reference>
<sequence>MSLLQDRLGRLLPRSRFARSVSILAGGTAAAQLLVILAAPLLTRLYGPEDFGLLAAFAALMAILAVISNLRYEFAIPLPANDLEAAHVLGLCLAAVLGLALLSLVIVALFAAPVAALLHLPALADYLWLLPLGLLLAGIYEAFMYWAIRERGFPVIARTRLYQGLVTVAIQLGGFLLGPLALLLGHVAGNGAGVVGLGEVAVRKRWSLFRRVRPAGLWRAVVRYRRFPLFSTWSGAFNTLSTQVPPLLFAALFSPAAAGLYALAQRVLALPMSVVGQAVSDAFFTDAAEARRSGDLSRLVTKIYEKLVQVAMPPAFVLVLAGPQLFALVFGAEWHQAGSFAQWMAPWLLFQFVASPLSLLFDVLEKQVDEMLFQLGLLLGRVLALFIGYWMGSLILTVALFSLVSALCYLGKLFWIFHLVLRDWQPLVAPLVQATAWALLLASPLAVVAFFDVTPQLWLSAVGLAAVMIAARYLVLIRAVW</sequence>
<feature type="transmembrane region" description="Helical" evidence="6">
    <location>
        <begin position="21"/>
        <end position="39"/>
    </location>
</feature>
<feature type="transmembrane region" description="Helical" evidence="6">
    <location>
        <begin position="428"/>
        <end position="451"/>
    </location>
</feature>
<dbReference type="EMBL" id="JARHUD010000004">
    <property type="protein sequence ID" value="MDF2095814.1"/>
    <property type="molecule type" value="Genomic_DNA"/>
</dbReference>
<feature type="transmembrane region" description="Helical" evidence="6">
    <location>
        <begin position="247"/>
        <end position="264"/>
    </location>
</feature>
<dbReference type="PANTHER" id="PTHR30250:SF28">
    <property type="entry name" value="POLYSACCHARIDE BIOSYNTHESIS PROTEIN"/>
    <property type="match status" value="1"/>
</dbReference>
<evidence type="ECO:0000256" key="5">
    <source>
        <dbReference type="ARBA" id="ARBA00023136"/>
    </source>
</evidence>
<evidence type="ECO:0000313" key="8">
    <source>
        <dbReference type="Proteomes" id="UP001215503"/>
    </source>
</evidence>
<feature type="transmembrane region" description="Helical" evidence="6">
    <location>
        <begin position="371"/>
        <end position="392"/>
    </location>
</feature>
<keyword evidence="2" id="KW-1003">Cell membrane</keyword>
<feature type="transmembrane region" description="Helical" evidence="6">
    <location>
        <begin position="160"/>
        <end position="184"/>
    </location>
</feature>
<keyword evidence="3 6" id="KW-0812">Transmembrane</keyword>
<comment type="caution">
    <text evidence="7">The sequence shown here is derived from an EMBL/GenBank/DDBJ whole genome shotgun (WGS) entry which is preliminary data.</text>
</comment>